<dbReference type="STRING" id="1122252.SAMN05660443_0263"/>
<organism evidence="1 2">
    <name type="scientific">Marinospirillum celere</name>
    <dbReference type="NCBI Taxonomy" id="1122252"/>
    <lineage>
        <taxon>Bacteria</taxon>
        <taxon>Pseudomonadati</taxon>
        <taxon>Pseudomonadota</taxon>
        <taxon>Gammaproteobacteria</taxon>
        <taxon>Oceanospirillales</taxon>
        <taxon>Oceanospirillaceae</taxon>
        <taxon>Marinospirillum</taxon>
    </lineage>
</organism>
<reference evidence="1 2" key="1">
    <citation type="submission" date="2016-10" db="EMBL/GenBank/DDBJ databases">
        <authorList>
            <person name="de Groot N.N."/>
        </authorList>
    </citation>
    <scope>NUCLEOTIDE SEQUENCE [LARGE SCALE GENOMIC DNA]</scope>
    <source>
        <strain evidence="1 2">DSM 18438</strain>
    </source>
</reference>
<accession>A0A1I1E2P1</accession>
<dbReference type="Proteomes" id="UP000199058">
    <property type="component" value="Unassembled WGS sequence"/>
</dbReference>
<dbReference type="AlphaFoldDB" id="A0A1I1E2P1"/>
<evidence type="ECO:0000313" key="2">
    <source>
        <dbReference type="Proteomes" id="UP000199058"/>
    </source>
</evidence>
<proteinExistence type="predicted"/>
<name>A0A1I1E2P1_9GAMM</name>
<protein>
    <submittedName>
        <fullName evidence="1">Uncharacterized protein</fullName>
    </submittedName>
</protein>
<dbReference type="EMBL" id="FOLH01000001">
    <property type="protein sequence ID" value="SFB80952.1"/>
    <property type="molecule type" value="Genomic_DNA"/>
</dbReference>
<sequence>MADEYYWLQEEGGLLETESGERLLLNSGPEIRRVAIGSDFTVSDVPSGTCTPDDLLTLVDDHSWSGVGRVSLDGHSAVNATLTLQAQVEARPVASLTLGSRPEQWAWRVTGWQLDLRTSDLTQQVMQLALVGGGPLCLVAQLENQATSQLQAINITAHVVILPAQSQELLPERTGFYKQQLTGQVIGAPQIEQEFQA</sequence>
<dbReference type="RefSeq" id="WP_091958021.1">
    <property type="nucleotide sequence ID" value="NZ_FOLH01000001.1"/>
</dbReference>
<evidence type="ECO:0000313" key="1">
    <source>
        <dbReference type="EMBL" id="SFB80952.1"/>
    </source>
</evidence>
<gene>
    <name evidence="1" type="ORF">SAMN05660443_0263</name>
</gene>
<keyword evidence="2" id="KW-1185">Reference proteome</keyword>